<accession>A0A839UNZ6</accession>
<dbReference type="EMBL" id="JACHXZ010000004">
    <property type="protein sequence ID" value="MBB3169552.1"/>
    <property type="molecule type" value="Genomic_DNA"/>
</dbReference>
<reference evidence="2 3" key="1">
    <citation type="submission" date="2020-08" db="EMBL/GenBank/DDBJ databases">
        <title>Genomic Encyclopedia of Type Strains, Phase III (KMG-III): the genomes of soil and plant-associated and newly described type strains.</title>
        <authorList>
            <person name="Whitman W."/>
        </authorList>
    </citation>
    <scope>NUCLEOTIDE SEQUENCE [LARGE SCALE GENOMIC DNA]</scope>
    <source>
        <strain evidence="2 3">CECT 8571</strain>
    </source>
</reference>
<proteinExistence type="predicted"/>
<evidence type="ECO:0000256" key="1">
    <source>
        <dbReference type="SAM" id="SignalP"/>
    </source>
</evidence>
<dbReference type="RefSeq" id="WP_183911057.1">
    <property type="nucleotide sequence ID" value="NZ_JACHXZ010000004.1"/>
</dbReference>
<dbReference type="Proteomes" id="UP000559987">
    <property type="component" value="Unassembled WGS sequence"/>
</dbReference>
<keyword evidence="1" id="KW-0732">Signal</keyword>
<sequence>MKKQMIGFVLATFSTLALAGAAIDVPVEIDMDSKVAFGNMKTARFSSNEFEQIGCGTRTFGANDVDPGFSWGFCQAQIIEGESVICFAYDKPDLIDQIKALDSFSFVTFRWDDEGNCTYVGSSTQSQYIPSKKFKD</sequence>
<evidence type="ECO:0000313" key="3">
    <source>
        <dbReference type="Proteomes" id="UP000559987"/>
    </source>
</evidence>
<evidence type="ECO:0000313" key="2">
    <source>
        <dbReference type="EMBL" id="MBB3169552.1"/>
    </source>
</evidence>
<organism evidence="2 3">
    <name type="scientific">Simiduia aestuariiviva</name>
    <dbReference type="NCBI Taxonomy" id="1510459"/>
    <lineage>
        <taxon>Bacteria</taxon>
        <taxon>Pseudomonadati</taxon>
        <taxon>Pseudomonadota</taxon>
        <taxon>Gammaproteobacteria</taxon>
        <taxon>Cellvibrionales</taxon>
        <taxon>Cellvibrionaceae</taxon>
        <taxon>Simiduia</taxon>
    </lineage>
</organism>
<name>A0A839UNZ6_9GAMM</name>
<gene>
    <name evidence="2" type="ORF">FHS30_002765</name>
</gene>
<feature type="signal peptide" evidence="1">
    <location>
        <begin position="1"/>
        <end position="19"/>
    </location>
</feature>
<keyword evidence="3" id="KW-1185">Reference proteome</keyword>
<dbReference type="AlphaFoldDB" id="A0A839UNZ6"/>
<protein>
    <submittedName>
        <fullName evidence="2">Uncharacterized protein</fullName>
    </submittedName>
</protein>
<comment type="caution">
    <text evidence="2">The sequence shown here is derived from an EMBL/GenBank/DDBJ whole genome shotgun (WGS) entry which is preliminary data.</text>
</comment>
<feature type="chain" id="PRO_5033067781" evidence="1">
    <location>
        <begin position="20"/>
        <end position="136"/>
    </location>
</feature>